<evidence type="ECO:0000313" key="7">
    <source>
        <dbReference type="EMBL" id="EGS19629.1"/>
    </source>
</evidence>
<accession>G0SA57</accession>
<keyword evidence="2 6" id="KW-0812">Transmembrane</keyword>
<dbReference type="GO" id="GO:0071944">
    <property type="term" value="C:cell periphery"/>
    <property type="evidence" value="ECO:0007669"/>
    <property type="project" value="UniProtKB-ARBA"/>
</dbReference>
<dbReference type="KEGG" id="cthr:CTHT_0041080"/>
<dbReference type="OrthoDB" id="3436787at2759"/>
<feature type="compositionally biased region" description="Polar residues" evidence="5">
    <location>
        <begin position="248"/>
        <end position="262"/>
    </location>
</feature>
<evidence type="ECO:0000313" key="8">
    <source>
        <dbReference type="Proteomes" id="UP000008066"/>
    </source>
</evidence>
<feature type="compositionally biased region" description="Polar residues" evidence="5">
    <location>
        <begin position="379"/>
        <end position="388"/>
    </location>
</feature>
<dbReference type="OMA" id="CIKSGMS"/>
<dbReference type="AlphaFoldDB" id="G0SA57"/>
<name>G0SA57_CHATD</name>
<feature type="region of interest" description="Disordered" evidence="5">
    <location>
        <begin position="248"/>
        <end position="293"/>
    </location>
</feature>
<feature type="transmembrane region" description="Helical" evidence="6">
    <location>
        <begin position="296"/>
        <end position="322"/>
    </location>
</feature>
<reference evidence="7 8" key="1">
    <citation type="journal article" date="2011" name="Cell">
        <title>Insight into structure and assembly of the nuclear pore complex by utilizing the genome of a eukaryotic thermophile.</title>
        <authorList>
            <person name="Amlacher S."/>
            <person name="Sarges P."/>
            <person name="Flemming D."/>
            <person name="van Noort V."/>
            <person name="Kunze R."/>
            <person name="Devos D.P."/>
            <person name="Arumugam M."/>
            <person name="Bork P."/>
            <person name="Hurt E."/>
        </authorList>
    </citation>
    <scope>NUCLEOTIDE SEQUENCE [LARGE SCALE GENOMIC DNA]</scope>
    <source>
        <strain evidence="8">DSM 1495 / CBS 144.50 / IMI 039719</strain>
    </source>
</reference>
<dbReference type="EMBL" id="GL988043">
    <property type="protein sequence ID" value="EGS19629.1"/>
    <property type="molecule type" value="Genomic_DNA"/>
</dbReference>
<evidence type="ECO:0000256" key="6">
    <source>
        <dbReference type="SAM" id="Phobius"/>
    </source>
</evidence>
<dbReference type="HOGENOM" id="CLU_017868_1_1_1"/>
<dbReference type="InterPro" id="IPR051694">
    <property type="entry name" value="Immunoregulatory_rcpt-like"/>
</dbReference>
<feature type="compositionally biased region" description="Low complexity" evidence="5">
    <location>
        <begin position="415"/>
        <end position="425"/>
    </location>
</feature>
<dbReference type="PANTHER" id="PTHR15549">
    <property type="entry name" value="PAIRED IMMUNOGLOBULIN-LIKE TYPE 2 RECEPTOR"/>
    <property type="match status" value="1"/>
</dbReference>
<keyword evidence="4 6" id="KW-0472">Membrane</keyword>
<dbReference type="CDD" id="cd12087">
    <property type="entry name" value="TM_EGFR-like"/>
    <property type="match status" value="1"/>
</dbReference>
<gene>
    <name evidence="7" type="ORF">CTHT_0041080</name>
</gene>
<dbReference type="Proteomes" id="UP000008066">
    <property type="component" value="Unassembled WGS sequence"/>
</dbReference>
<keyword evidence="3 6" id="KW-1133">Transmembrane helix</keyword>
<feature type="region of interest" description="Disordered" evidence="5">
    <location>
        <begin position="355"/>
        <end position="491"/>
    </location>
</feature>
<evidence type="ECO:0000256" key="3">
    <source>
        <dbReference type="ARBA" id="ARBA00022989"/>
    </source>
</evidence>
<sequence length="491" mass="51476">MVSSSISRSCGSAATDDQTSAATVLSAYCNPDSTYTFPPLPPISEYITDRPEFNYLAPCAGTALKQAVAYFSREHCGAEPAELASCVCKKNDLSHSITQKVASTAKVSCNKHMDDVTSAQQMFAAYCAMVDGTTSFPEPPLPPGDVTYWITDLPQYSSLAPCAQYGLRWGALHQTYEYCPSGPQFLASCLCFKSGMPSEVLSTITASVKYSCSSTALEDVASAVEVYDYFCSAVEAKVTPDVKVSVAQDNLPTSGSRNSGPKQTGGSGSSGSNDEDKSEDGGQSNNSGDNSSSSKVGIGTIVGAFAGVLVAIAVGIFAFWFIRKKRKGAGAKQPLLDNNQSFDPVGGKYELPADSVPITALKPPPSPTPSPLSPNVSSRMDNNGSPVSSHHLGAGITPPPPHSPYGVAELQGETPVPSSSPHPSVAELYGQGSPHPNRPELDGGYYAPQMSPVPASLHPGYQPGAPQQGWQSGPMPMYYEMNAGRDGVRPS</sequence>
<proteinExistence type="predicted"/>
<dbReference type="GO" id="GO:0016020">
    <property type="term" value="C:membrane"/>
    <property type="evidence" value="ECO:0007669"/>
    <property type="project" value="UniProtKB-SubCell"/>
</dbReference>
<keyword evidence="8" id="KW-1185">Reference proteome</keyword>
<evidence type="ECO:0000256" key="2">
    <source>
        <dbReference type="ARBA" id="ARBA00022692"/>
    </source>
</evidence>
<dbReference type="RefSeq" id="XP_006694514.1">
    <property type="nucleotide sequence ID" value="XM_006694451.1"/>
</dbReference>
<organism evidence="8">
    <name type="scientific">Chaetomium thermophilum (strain DSM 1495 / CBS 144.50 / IMI 039719)</name>
    <name type="common">Thermochaetoides thermophila</name>
    <dbReference type="NCBI Taxonomy" id="759272"/>
    <lineage>
        <taxon>Eukaryota</taxon>
        <taxon>Fungi</taxon>
        <taxon>Dikarya</taxon>
        <taxon>Ascomycota</taxon>
        <taxon>Pezizomycotina</taxon>
        <taxon>Sordariomycetes</taxon>
        <taxon>Sordariomycetidae</taxon>
        <taxon>Sordariales</taxon>
        <taxon>Chaetomiaceae</taxon>
        <taxon>Thermochaetoides</taxon>
    </lineage>
</organism>
<feature type="compositionally biased region" description="Low complexity" evidence="5">
    <location>
        <begin position="281"/>
        <end position="293"/>
    </location>
</feature>
<comment type="subcellular location">
    <subcellularLocation>
        <location evidence="1">Membrane</location>
        <topology evidence="1">Single-pass membrane protein</topology>
    </subcellularLocation>
</comment>
<protein>
    <submittedName>
        <fullName evidence="7">Uncharacterized protein</fullName>
    </submittedName>
</protein>
<dbReference type="STRING" id="759272.G0SA57"/>
<evidence type="ECO:0000256" key="4">
    <source>
        <dbReference type="ARBA" id="ARBA00023136"/>
    </source>
</evidence>
<dbReference type="eggNOG" id="ENOG502SQDM">
    <property type="taxonomic scope" value="Eukaryota"/>
</dbReference>
<evidence type="ECO:0000256" key="5">
    <source>
        <dbReference type="SAM" id="MobiDB-lite"/>
    </source>
</evidence>
<feature type="compositionally biased region" description="Pro residues" evidence="5">
    <location>
        <begin position="362"/>
        <end position="372"/>
    </location>
</feature>
<evidence type="ECO:0000256" key="1">
    <source>
        <dbReference type="ARBA" id="ARBA00004167"/>
    </source>
</evidence>
<dbReference type="GeneID" id="18258146"/>